<dbReference type="InterPro" id="IPR001818">
    <property type="entry name" value="Pept_M10_metallopeptidase"/>
</dbReference>
<dbReference type="SMART" id="SM00235">
    <property type="entry name" value="ZnMc"/>
    <property type="match status" value="1"/>
</dbReference>
<dbReference type="PANTHER" id="PTHR10201:SF331">
    <property type="entry name" value="MATRIX METALLOPROTEINASE-14-LIKE ISOFORM X1"/>
    <property type="match status" value="1"/>
</dbReference>
<dbReference type="PANTHER" id="PTHR10201">
    <property type="entry name" value="MATRIX METALLOPROTEINASE"/>
    <property type="match status" value="1"/>
</dbReference>
<comment type="cofactor">
    <cofactor evidence="8">
        <name>Zn(2+)</name>
        <dbReference type="ChEBI" id="CHEBI:29105"/>
    </cofactor>
    <text evidence="8">Binds 2 Zn(2+) ions per subunit.</text>
</comment>
<reference evidence="11" key="2">
    <citation type="submission" date="2025-08" db="UniProtKB">
        <authorList>
            <consortium name="RefSeq"/>
        </authorList>
    </citation>
    <scope>IDENTIFICATION</scope>
    <source>
        <strain evidence="11">S238N-H82</strain>
        <tissue evidence="11">Testes</tissue>
    </source>
</reference>
<dbReference type="GO" id="GO:0005615">
    <property type="term" value="C:extracellular space"/>
    <property type="evidence" value="ECO:0000318"/>
    <property type="project" value="GO_Central"/>
</dbReference>
<dbReference type="GO" id="GO:0006508">
    <property type="term" value="P:proteolysis"/>
    <property type="evidence" value="ECO:0007669"/>
    <property type="project" value="UniProtKB-KW"/>
</dbReference>
<feature type="binding site" evidence="8">
    <location>
        <position position="196"/>
    </location>
    <ligand>
        <name>Zn(2+)</name>
        <dbReference type="ChEBI" id="CHEBI:29105"/>
        <label>2</label>
        <note>catalytic</note>
    </ligand>
</feature>
<keyword evidence="4" id="KW-0378">Hydrolase</keyword>
<evidence type="ECO:0000256" key="5">
    <source>
        <dbReference type="ARBA" id="ARBA00022833"/>
    </source>
</evidence>
<dbReference type="CDD" id="cd04278">
    <property type="entry name" value="ZnMc_MMP"/>
    <property type="match status" value="1"/>
</dbReference>
<dbReference type="GO" id="GO:0030198">
    <property type="term" value="P:extracellular matrix organization"/>
    <property type="evidence" value="ECO:0000318"/>
    <property type="project" value="GO_Central"/>
</dbReference>
<dbReference type="GO" id="GO:0031012">
    <property type="term" value="C:extracellular matrix"/>
    <property type="evidence" value="ECO:0007669"/>
    <property type="project" value="InterPro"/>
</dbReference>
<dbReference type="PRINTS" id="PR00138">
    <property type="entry name" value="MATRIXIN"/>
</dbReference>
<feature type="binding site" evidence="8">
    <location>
        <position position="152"/>
    </location>
    <ligand>
        <name>Ca(2+)</name>
        <dbReference type="ChEBI" id="CHEBI:29108"/>
        <label>3</label>
    </ligand>
</feature>
<organism evidence="10 11">
    <name type="scientific">Branchiostoma floridae</name>
    <name type="common">Florida lancelet</name>
    <name type="synonym">Amphioxus</name>
    <dbReference type="NCBI Taxonomy" id="7739"/>
    <lineage>
        <taxon>Eukaryota</taxon>
        <taxon>Metazoa</taxon>
        <taxon>Chordata</taxon>
        <taxon>Cephalochordata</taxon>
        <taxon>Leptocardii</taxon>
        <taxon>Amphioxiformes</taxon>
        <taxon>Branchiostomatidae</taxon>
        <taxon>Branchiostoma</taxon>
    </lineage>
</organism>
<dbReference type="Proteomes" id="UP000001554">
    <property type="component" value="Chromosome 13"/>
</dbReference>
<feature type="domain" description="Peptidase metallopeptidase" evidence="9">
    <location>
        <begin position="83"/>
        <end position="241"/>
    </location>
</feature>
<feature type="binding site" evidence="8">
    <location>
        <position position="147"/>
    </location>
    <ligand>
        <name>Zn(2+)</name>
        <dbReference type="ChEBI" id="CHEBI:29105"/>
        <label>1</label>
    </ligand>
</feature>
<reference evidence="10" key="1">
    <citation type="journal article" date="2020" name="Nat. Ecol. Evol.">
        <title>Deeply conserved synteny resolves early events in vertebrate evolution.</title>
        <authorList>
            <person name="Simakov O."/>
            <person name="Marletaz F."/>
            <person name="Yue J.X."/>
            <person name="O'Connell B."/>
            <person name="Jenkins J."/>
            <person name="Brandt A."/>
            <person name="Calef R."/>
            <person name="Tung C.H."/>
            <person name="Huang T.K."/>
            <person name="Schmutz J."/>
            <person name="Satoh N."/>
            <person name="Yu J.K."/>
            <person name="Putnam N.H."/>
            <person name="Green R.E."/>
            <person name="Rokhsar D.S."/>
        </authorList>
    </citation>
    <scope>NUCLEOTIDE SEQUENCE [LARGE SCALE GENOMIC DNA]</scope>
    <source>
        <strain evidence="10">S238N-H82</strain>
    </source>
</reference>
<name>A0A9J7M5C7_BRAFL</name>
<feature type="binding site" evidence="8">
    <location>
        <position position="135"/>
    </location>
    <ligand>
        <name>Ca(2+)</name>
        <dbReference type="ChEBI" id="CHEBI:29108"/>
        <label>2</label>
    </ligand>
</feature>
<dbReference type="GeneID" id="118428578"/>
<dbReference type="Gene3D" id="3.40.390.10">
    <property type="entry name" value="Collagenase (Catalytic Domain)"/>
    <property type="match status" value="1"/>
</dbReference>
<evidence type="ECO:0000256" key="2">
    <source>
        <dbReference type="ARBA" id="ARBA00022670"/>
    </source>
</evidence>
<comment type="cofactor">
    <cofactor evidence="8">
        <name>Ca(2+)</name>
        <dbReference type="ChEBI" id="CHEBI:29108"/>
    </cofactor>
    <text evidence="8">Can bind about 5 Ca(2+) ions per subunit.</text>
</comment>
<dbReference type="InterPro" id="IPR024079">
    <property type="entry name" value="MetalloPept_cat_dom_sf"/>
</dbReference>
<dbReference type="Pfam" id="PF00413">
    <property type="entry name" value="Peptidase_M10"/>
    <property type="match status" value="1"/>
</dbReference>
<feature type="binding site" evidence="8">
    <location>
        <position position="200"/>
    </location>
    <ligand>
        <name>Zn(2+)</name>
        <dbReference type="ChEBI" id="CHEBI:29105"/>
        <label>2</label>
        <note>catalytic</note>
    </ligand>
</feature>
<proteinExistence type="inferred from homology"/>
<evidence type="ECO:0000259" key="9">
    <source>
        <dbReference type="SMART" id="SM00235"/>
    </source>
</evidence>
<keyword evidence="2" id="KW-0645">Protease</keyword>
<feature type="active site" evidence="7">
    <location>
        <position position="197"/>
    </location>
</feature>
<feature type="binding site" description="in inhibited form" evidence="8">
    <location>
        <position position="61"/>
    </location>
    <ligand>
        <name>Zn(2+)</name>
        <dbReference type="ChEBI" id="CHEBI:29105"/>
        <label>2</label>
        <note>catalytic</note>
    </ligand>
</feature>
<evidence type="ECO:0000256" key="6">
    <source>
        <dbReference type="ARBA" id="ARBA00023049"/>
    </source>
</evidence>
<evidence type="ECO:0000313" key="10">
    <source>
        <dbReference type="Proteomes" id="UP000001554"/>
    </source>
</evidence>
<dbReference type="Pfam" id="PF01471">
    <property type="entry name" value="PG_binding_1"/>
    <property type="match status" value="1"/>
</dbReference>
<dbReference type="OMA" id="LCTIESK"/>
<protein>
    <submittedName>
        <fullName evidence="11">72 kDa type IV collagenase-like</fullName>
    </submittedName>
</protein>
<dbReference type="SUPFAM" id="SSF47090">
    <property type="entry name" value="PGBD-like"/>
    <property type="match status" value="1"/>
</dbReference>
<comment type="similarity">
    <text evidence="1">Belongs to the peptidase M10A family.</text>
</comment>
<evidence type="ECO:0000256" key="7">
    <source>
        <dbReference type="PIRSR" id="PIRSR621190-1"/>
    </source>
</evidence>
<dbReference type="GO" id="GO:0004222">
    <property type="term" value="F:metalloendopeptidase activity"/>
    <property type="evidence" value="ECO:0000318"/>
    <property type="project" value="GO_Central"/>
</dbReference>
<feature type="binding site" evidence="8">
    <location>
        <position position="178"/>
    </location>
    <ligand>
        <name>Ca(2+)</name>
        <dbReference type="ChEBI" id="CHEBI:29108"/>
        <label>1</label>
    </ligand>
</feature>
<feature type="binding site" evidence="8">
    <location>
        <position position="145"/>
    </location>
    <ligand>
        <name>Zn(2+)</name>
        <dbReference type="ChEBI" id="CHEBI:29105"/>
        <label>1</label>
    </ligand>
</feature>
<dbReference type="InterPro" id="IPR033739">
    <property type="entry name" value="M10A_MMP"/>
</dbReference>
<feature type="binding site" evidence="8">
    <location>
        <position position="178"/>
    </location>
    <ligand>
        <name>Ca(2+)</name>
        <dbReference type="ChEBI" id="CHEBI:29108"/>
        <label>3</label>
    </ligand>
</feature>
<sequence length="293" mass="33202">MDRMDEAVKYLEYYGYLKKTLGTRPEEEVKKAIEKFQTVVGLPVNGELDDATFQKMTKARCLRSDPAAMTDPAAPIVGRIARYRLKWNKRKLTYRIKNYTPDLPEEEVDDAVRRGLQVWSNVTPLVFEKTSAYSDIEMSFEKYGHGDEDPLDGPGGTLAHAFFPGPGIGGDVHFDDSETWTVRSFRGTNLFIVAAHELGHSLGLDHSDVRGSLMFPIYQGYTPNFKLHKDDIKRIQNLYGTDMFLVSWIVQDMVVQDTVVHLAGNPKTRTSQDATAAFFRKPKEGVRRFVVLS</sequence>
<dbReference type="InterPro" id="IPR002477">
    <property type="entry name" value="Peptidoglycan-bd-like"/>
</dbReference>
<gene>
    <name evidence="11" type="primary">LOC118428578</name>
</gene>
<feature type="binding site" evidence="8">
    <location>
        <position position="160"/>
    </location>
    <ligand>
        <name>Zn(2+)</name>
        <dbReference type="ChEBI" id="CHEBI:29105"/>
        <label>1</label>
    </ligand>
</feature>
<dbReference type="AlphaFoldDB" id="A0A9J7M5C7"/>
<evidence type="ECO:0000256" key="8">
    <source>
        <dbReference type="PIRSR" id="PIRSR621190-2"/>
    </source>
</evidence>
<dbReference type="InterPro" id="IPR006026">
    <property type="entry name" value="Peptidase_Metallo"/>
</dbReference>
<feature type="binding site" evidence="8">
    <location>
        <position position="206"/>
    </location>
    <ligand>
        <name>Zn(2+)</name>
        <dbReference type="ChEBI" id="CHEBI:29105"/>
        <label>2</label>
        <note>catalytic</note>
    </ligand>
</feature>
<dbReference type="OrthoDB" id="406838at2759"/>
<keyword evidence="10" id="KW-1185">Reference proteome</keyword>
<dbReference type="SUPFAM" id="SSF55486">
    <property type="entry name" value="Metalloproteases ('zincins'), catalytic domain"/>
    <property type="match status" value="1"/>
</dbReference>
<evidence type="ECO:0000256" key="1">
    <source>
        <dbReference type="ARBA" id="ARBA00010370"/>
    </source>
</evidence>
<dbReference type="FunFam" id="3.40.390.10:FF:000140">
    <property type="entry name" value="Uncharacterized protein"/>
    <property type="match status" value="1"/>
</dbReference>
<feature type="binding site" evidence="8">
    <location>
        <position position="214"/>
    </location>
    <ligand>
        <name>Zn(2+)</name>
        <dbReference type="ChEBI" id="CHEBI:29105"/>
        <label>2</label>
        <note>catalytic</note>
    </ligand>
</feature>
<keyword evidence="3 8" id="KW-0479">Metal-binding</keyword>
<feature type="binding site" evidence="8">
    <location>
        <position position="153"/>
    </location>
    <ligand>
        <name>Ca(2+)</name>
        <dbReference type="ChEBI" id="CHEBI:29108"/>
        <label>3</label>
    </ligand>
</feature>
<dbReference type="InterPro" id="IPR036365">
    <property type="entry name" value="PGBD-like_sf"/>
</dbReference>
<dbReference type="GO" id="GO:0008270">
    <property type="term" value="F:zinc ion binding"/>
    <property type="evidence" value="ECO:0007669"/>
    <property type="project" value="InterPro"/>
</dbReference>
<feature type="binding site" evidence="8">
    <location>
        <position position="169"/>
    </location>
    <ligand>
        <name>Ca(2+)</name>
        <dbReference type="ChEBI" id="CHEBI:29108"/>
        <label>2</label>
    </ligand>
</feature>
<keyword evidence="6" id="KW-0482">Metalloprotease</keyword>
<feature type="binding site" evidence="8">
    <location>
        <position position="176"/>
    </location>
    <ligand>
        <name>Ca(2+)</name>
        <dbReference type="ChEBI" id="CHEBI:29108"/>
        <label>1</label>
    </ligand>
</feature>
<feature type="binding site" evidence="8">
    <location>
        <position position="171"/>
    </location>
    <ligand>
        <name>Ca(2+)</name>
        <dbReference type="ChEBI" id="CHEBI:29108"/>
        <label>2</label>
    </ligand>
</feature>
<feature type="binding site" evidence="8">
    <location>
        <position position="102"/>
    </location>
    <ligand>
        <name>Ca(2+)</name>
        <dbReference type="ChEBI" id="CHEBI:29108"/>
        <label>1</label>
    </ligand>
</feature>
<feature type="binding site" evidence="8">
    <location>
        <position position="173"/>
    </location>
    <ligand>
        <name>Zn(2+)</name>
        <dbReference type="ChEBI" id="CHEBI:29105"/>
        <label>1</label>
    </ligand>
</feature>
<dbReference type="RefSeq" id="XP_035694569.1">
    <property type="nucleotide sequence ID" value="XM_035838676.1"/>
</dbReference>
<evidence type="ECO:0000256" key="3">
    <source>
        <dbReference type="ARBA" id="ARBA00022723"/>
    </source>
</evidence>
<keyword evidence="8" id="KW-0106">Calcium</keyword>
<keyword evidence="5 8" id="KW-0862">Zinc</keyword>
<accession>A0A9J7M5C7</accession>
<dbReference type="InterPro" id="IPR021190">
    <property type="entry name" value="Pept_M10A"/>
</dbReference>
<evidence type="ECO:0000313" key="11">
    <source>
        <dbReference type="RefSeq" id="XP_035694569.1"/>
    </source>
</evidence>
<evidence type="ECO:0000256" key="4">
    <source>
        <dbReference type="ARBA" id="ARBA00022801"/>
    </source>
</evidence>
<dbReference type="KEGG" id="bfo:118428578"/>
<feature type="binding site" evidence="8">
    <location>
        <position position="175"/>
    </location>
    <ligand>
        <name>Ca(2+)</name>
        <dbReference type="ChEBI" id="CHEBI:29108"/>
        <label>3</label>
    </ligand>
</feature>
<dbReference type="GO" id="GO:0030574">
    <property type="term" value="P:collagen catabolic process"/>
    <property type="evidence" value="ECO:0000318"/>
    <property type="project" value="GO_Central"/>
</dbReference>